<dbReference type="OrthoDB" id="7583477at2"/>
<dbReference type="Proteomes" id="UP000286681">
    <property type="component" value="Unassembled WGS sequence"/>
</dbReference>
<dbReference type="RefSeq" id="WP_075151869.1">
    <property type="nucleotide sequence ID" value="NZ_CP018820.1"/>
</dbReference>
<name>A0A1L6JBA2_9SPHN</name>
<proteinExistence type="predicted"/>
<reference evidence="2 4" key="3">
    <citation type="submission" date="2018-07" db="EMBL/GenBank/DDBJ databases">
        <title>Genomic and Epidemiologic Investigation of an Indolent Hospital Outbreak.</title>
        <authorList>
            <person name="Johnson R.C."/>
            <person name="Deming C."/>
            <person name="Conlan S."/>
            <person name="Zellmer C.J."/>
            <person name="Michelin A.V."/>
            <person name="Lee-Lin S."/>
            <person name="Thomas P.J."/>
            <person name="Park M."/>
            <person name="Weingarten R.A."/>
            <person name="Less J."/>
            <person name="Dekker J.P."/>
            <person name="Frank K.M."/>
            <person name="Musser K.A."/>
            <person name="Mcquiston J.R."/>
            <person name="Henderson D.K."/>
            <person name="Lau A.F."/>
            <person name="Palmore T.N."/>
            <person name="Segre J.A."/>
        </authorList>
    </citation>
    <scope>NUCLEOTIDE SEQUENCE [LARGE SCALE GENOMIC DNA]</scope>
    <source>
        <strain evidence="2 4">SK-NIH.Env10_0317</strain>
    </source>
</reference>
<dbReference type="EMBL" id="CP018820">
    <property type="protein sequence ID" value="APR53198.1"/>
    <property type="molecule type" value="Genomic_DNA"/>
</dbReference>
<dbReference type="AlphaFoldDB" id="A0A1L6JBA2"/>
<protein>
    <submittedName>
        <fullName evidence="1">Uncharacterized protein</fullName>
    </submittedName>
</protein>
<dbReference type="KEGG" id="skr:BRX40_12875"/>
<reference evidence="3" key="2">
    <citation type="submission" date="2016-12" db="EMBL/GenBank/DDBJ databases">
        <title>Whole genome sequencing of Sphingomonas sp. ABOJV.</title>
        <authorList>
            <person name="Conlan S."/>
            <person name="Thomas P.J."/>
            <person name="Mullikin J."/>
            <person name="Palmore T.N."/>
            <person name="Frank K.M."/>
            <person name="Segre J.A."/>
        </authorList>
    </citation>
    <scope>NUCLEOTIDE SEQUENCE [LARGE SCALE GENOMIC DNA]</scope>
    <source>
        <strain evidence="3">ABOJV</strain>
    </source>
</reference>
<dbReference type="GeneID" id="44133456"/>
<dbReference type="Proteomes" id="UP000185161">
    <property type="component" value="Chromosome"/>
</dbReference>
<organism evidence="1 3">
    <name type="scientific">Sphingomonas koreensis</name>
    <dbReference type="NCBI Taxonomy" id="93064"/>
    <lineage>
        <taxon>Bacteria</taxon>
        <taxon>Pseudomonadati</taxon>
        <taxon>Pseudomonadota</taxon>
        <taxon>Alphaproteobacteria</taxon>
        <taxon>Sphingomonadales</taxon>
        <taxon>Sphingomonadaceae</taxon>
        <taxon>Sphingomonas</taxon>
    </lineage>
</organism>
<accession>A0A1L6JBA2</accession>
<gene>
    <name evidence="1" type="ORF">BRX40_12875</name>
    <name evidence="2" type="ORF">CA257_07655</name>
</gene>
<dbReference type="EMBL" id="QQWO01000005">
    <property type="protein sequence ID" value="RSV04775.1"/>
    <property type="molecule type" value="Genomic_DNA"/>
</dbReference>
<evidence type="ECO:0000313" key="2">
    <source>
        <dbReference type="EMBL" id="RSV04775.1"/>
    </source>
</evidence>
<keyword evidence="3" id="KW-1185">Reference proteome</keyword>
<evidence type="ECO:0000313" key="4">
    <source>
        <dbReference type="Proteomes" id="UP000286681"/>
    </source>
</evidence>
<evidence type="ECO:0000313" key="3">
    <source>
        <dbReference type="Proteomes" id="UP000185161"/>
    </source>
</evidence>
<reference evidence="1" key="1">
    <citation type="submission" date="2016-12" db="EMBL/GenBank/DDBJ databases">
        <title>Whole genome sequencing of Sphingomonas koreensis.</title>
        <authorList>
            <person name="Conlan S."/>
            <person name="Thomas P.J."/>
            <person name="Mullikin J."/>
            <person name="Palmore T.N."/>
            <person name="Frank K.M."/>
            <person name="Segre J.A."/>
        </authorList>
    </citation>
    <scope>NUCLEOTIDE SEQUENCE</scope>
    <source>
        <strain evidence="1">ABOJV</strain>
    </source>
</reference>
<dbReference type="STRING" id="93064.BRX40_12875"/>
<evidence type="ECO:0000313" key="1">
    <source>
        <dbReference type="EMBL" id="APR53198.1"/>
    </source>
</evidence>
<sequence length="107" mass="11724">MTQVTLDGRLRLAIELALTECADAERALQQENEGRRLGMSGAEIDAARRGHGFDVQVCRALALAAASQSSTCRSVERNRALRAGLPERVCREIEQLAERFAPLSSKE</sequence>